<dbReference type="Proteomes" id="UP000229498">
    <property type="component" value="Unassembled WGS sequence"/>
</dbReference>
<dbReference type="Gene3D" id="2.30.110.10">
    <property type="entry name" value="Electron Transport, Fmn-binding Protein, Chain A"/>
    <property type="match status" value="1"/>
</dbReference>
<sequence>MISKEEREFVLRRPLGHLGTADAGAAPHVMPVCFALEAAEIFIPIDEKPKGGDIRRLKRLRNIADNPRVCLMVDRYDPDWSGLGWVMLRGAAAIWERAADRAGAIELLRARYVQYQSMDLETRPLIVIRVDNVSSWGDLSR</sequence>
<dbReference type="EMBL" id="PHIG01000031">
    <property type="protein sequence ID" value="PJK30134.1"/>
    <property type="molecule type" value="Genomic_DNA"/>
</dbReference>
<dbReference type="PANTHER" id="PTHR35176">
    <property type="entry name" value="HEME OXYGENASE HI_0854-RELATED"/>
    <property type="match status" value="1"/>
</dbReference>
<dbReference type="PANTHER" id="PTHR35176:SF2">
    <property type="entry name" value="F420H(2)-DEPENDENT REDUCTASE RV1155"/>
    <property type="match status" value="1"/>
</dbReference>
<gene>
    <name evidence="3" type="ORF">CVT23_08635</name>
</gene>
<dbReference type="SUPFAM" id="SSF50475">
    <property type="entry name" value="FMN-binding split barrel"/>
    <property type="match status" value="1"/>
</dbReference>
<keyword evidence="1" id="KW-0560">Oxidoreductase</keyword>
<dbReference type="GO" id="GO:0016627">
    <property type="term" value="F:oxidoreductase activity, acting on the CH-CH group of donors"/>
    <property type="evidence" value="ECO:0007669"/>
    <property type="project" value="TreeGrafter"/>
</dbReference>
<keyword evidence="4" id="KW-1185">Reference proteome</keyword>
<dbReference type="GO" id="GO:0070967">
    <property type="term" value="F:coenzyme F420 binding"/>
    <property type="evidence" value="ECO:0007669"/>
    <property type="project" value="TreeGrafter"/>
</dbReference>
<proteinExistence type="predicted"/>
<dbReference type="InterPro" id="IPR011576">
    <property type="entry name" value="Pyridox_Oxase_N"/>
</dbReference>
<dbReference type="AlphaFoldDB" id="A0A2M9G366"/>
<dbReference type="InterPro" id="IPR012349">
    <property type="entry name" value="Split_barrel_FMN-bd"/>
</dbReference>
<evidence type="ECO:0000259" key="2">
    <source>
        <dbReference type="Pfam" id="PF01243"/>
    </source>
</evidence>
<dbReference type="InterPro" id="IPR052019">
    <property type="entry name" value="F420H2_bilvrd_red/Heme_oxyg"/>
</dbReference>
<accession>A0A2M9G366</accession>
<evidence type="ECO:0000313" key="3">
    <source>
        <dbReference type="EMBL" id="PJK30134.1"/>
    </source>
</evidence>
<dbReference type="Pfam" id="PF01243">
    <property type="entry name" value="PNPOx_N"/>
    <property type="match status" value="1"/>
</dbReference>
<dbReference type="InterPro" id="IPR019967">
    <property type="entry name" value="F420-dep_enz_PPOX_Rv0121"/>
</dbReference>
<reference evidence="3 4" key="1">
    <citation type="submission" date="2017-11" db="EMBL/GenBank/DDBJ databases">
        <title>Draft genome sequence of Rhizobiales bacterium SY3-13.</title>
        <authorList>
            <person name="Sun C."/>
        </authorList>
    </citation>
    <scope>NUCLEOTIDE SEQUENCE [LARGE SCALE GENOMIC DNA]</scope>
    <source>
        <strain evidence="3 4">SY3-13</strain>
    </source>
</reference>
<comment type="caution">
    <text evidence="3">The sequence shown here is derived from an EMBL/GenBank/DDBJ whole genome shotgun (WGS) entry which is preliminary data.</text>
</comment>
<evidence type="ECO:0000256" key="1">
    <source>
        <dbReference type="ARBA" id="ARBA00023002"/>
    </source>
</evidence>
<evidence type="ECO:0000313" key="4">
    <source>
        <dbReference type="Proteomes" id="UP000229498"/>
    </source>
</evidence>
<organism evidence="3 4">
    <name type="scientific">Minwuia thermotolerans</name>
    <dbReference type="NCBI Taxonomy" id="2056226"/>
    <lineage>
        <taxon>Bacteria</taxon>
        <taxon>Pseudomonadati</taxon>
        <taxon>Pseudomonadota</taxon>
        <taxon>Alphaproteobacteria</taxon>
        <taxon>Minwuiales</taxon>
        <taxon>Minwuiaceae</taxon>
        <taxon>Minwuia</taxon>
    </lineage>
</organism>
<feature type="domain" description="Pyridoxamine 5'-phosphate oxidase N-terminal" evidence="2">
    <location>
        <begin position="3"/>
        <end position="136"/>
    </location>
</feature>
<dbReference type="GO" id="GO:0005829">
    <property type="term" value="C:cytosol"/>
    <property type="evidence" value="ECO:0007669"/>
    <property type="project" value="TreeGrafter"/>
</dbReference>
<dbReference type="NCBIfam" id="TIGR03668">
    <property type="entry name" value="Rv0121_F420"/>
    <property type="match status" value="1"/>
</dbReference>
<dbReference type="OrthoDB" id="9812086at2"/>
<protein>
    <submittedName>
        <fullName evidence="3">TIGR03668 family PPOX class F420-dependent oxidoreductase</fullName>
    </submittedName>
</protein>
<name>A0A2M9G366_9PROT</name>
<dbReference type="RefSeq" id="WP_109793406.1">
    <property type="nucleotide sequence ID" value="NZ_PHIG01000031.1"/>
</dbReference>